<dbReference type="Gene3D" id="1.20.120.30">
    <property type="entry name" value="Aspartate receptor, ligand-binding domain"/>
    <property type="match status" value="1"/>
</dbReference>
<dbReference type="EMBL" id="JQ345361">
    <property type="protein sequence ID" value="AFD29068.1"/>
    <property type="molecule type" value="Genomic_DNA"/>
</dbReference>
<evidence type="ECO:0000259" key="1">
    <source>
        <dbReference type="Pfam" id="PF13682"/>
    </source>
</evidence>
<sequence>MNKTSDIVQPSLTKEELNIFLGKCKRDHVTWVSKVTDFVLMGKNDIDPTEVKDHTQCRLGKFLMTKGSESLKDHPDFDYLVNTVHPKLHRLGKEIFELKSRAETSFTREQVQTLHDELLDCSNHIIKLLDNMIR</sequence>
<protein>
    <submittedName>
        <fullName evidence="2">Methyl-accepting chemotaxis sensory transducer</fullName>
    </submittedName>
</protein>
<feature type="domain" description="Chemoreceptor zinc-binding" evidence="1">
    <location>
        <begin position="28"/>
        <end position="95"/>
    </location>
</feature>
<organism evidence="2">
    <name type="scientific">Vibrio cholerae O37</name>
    <dbReference type="NCBI Taxonomy" id="185332"/>
    <lineage>
        <taxon>Bacteria</taxon>
        <taxon>Pseudomonadati</taxon>
        <taxon>Pseudomonadota</taxon>
        <taxon>Gammaproteobacteria</taxon>
        <taxon>Vibrionales</taxon>
        <taxon>Vibrionaceae</taxon>
        <taxon>Vibrio</taxon>
    </lineage>
</organism>
<dbReference type="InterPro" id="IPR025991">
    <property type="entry name" value="Chemoreceptor_zinc-bind_dom"/>
</dbReference>
<accession>H9CJH3</accession>
<dbReference type="Pfam" id="PF13682">
    <property type="entry name" value="CZB"/>
    <property type="match status" value="1"/>
</dbReference>
<name>H9CJH3_VIBCL</name>
<evidence type="ECO:0000313" key="2">
    <source>
        <dbReference type="EMBL" id="AFD29068.1"/>
    </source>
</evidence>
<reference evidence="2" key="1">
    <citation type="journal article" date="2012" name="FEBS Lett.">
        <title>Genomic analysis of ICEVchBan8: An atypical genetic element in Vibrio cholerae.</title>
        <authorList>
            <person name="Taviani E."/>
            <person name="Spagnoletti M."/>
            <person name="Ceccarelli D."/>
            <person name="Haley B.J."/>
            <person name="Hasan N.A."/>
            <person name="Chen A."/>
            <person name="Colombo M.M."/>
            <person name="Huq A."/>
            <person name="Colwell R.R."/>
        </authorList>
    </citation>
    <scope>NUCLEOTIDE SEQUENCE</scope>
    <source>
        <strain evidence="2">MZ03</strain>
    </source>
</reference>
<proteinExistence type="predicted"/>
<dbReference type="AlphaFoldDB" id="H9CJH3"/>